<evidence type="ECO:0000313" key="2">
    <source>
        <dbReference type="Proteomes" id="UP001487740"/>
    </source>
</evidence>
<comment type="caution">
    <text evidence="1">The sequence shown here is derived from an EMBL/GenBank/DDBJ whole genome shotgun (WGS) entry which is preliminary data.</text>
</comment>
<dbReference type="EMBL" id="JARAKH010006375">
    <property type="protein sequence ID" value="KAK8372040.1"/>
    <property type="molecule type" value="Genomic_DNA"/>
</dbReference>
<reference evidence="1 2" key="1">
    <citation type="submission" date="2023-03" db="EMBL/GenBank/DDBJ databases">
        <title>High-quality genome of Scylla paramamosain provides insights in environmental adaptation.</title>
        <authorList>
            <person name="Zhang L."/>
        </authorList>
    </citation>
    <scope>NUCLEOTIDE SEQUENCE [LARGE SCALE GENOMIC DNA]</scope>
    <source>
        <strain evidence="1">LZ_2023a</strain>
        <tissue evidence="1">Muscle</tissue>
    </source>
</reference>
<keyword evidence="2" id="KW-1185">Reference proteome</keyword>
<gene>
    <name evidence="1" type="ORF">O3P69_011891</name>
</gene>
<evidence type="ECO:0000313" key="1">
    <source>
        <dbReference type="EMBL" id="KAK8372040.1"/>
    </source>
</evidence>
<dbReference type="AlphaFoldDB" id="A0AAW0S9N5"/>
<organism evidence="1 2">
    <name type="scientific">Scylla paramamosain</name>
    <name type="common">Mud crab</name>
    <dbReference type="NCBI Taxonomy" id="85552"/>
    <lineage>
        <taxon>Eukaryota</taxon>
        <taxon>Metazoa</taxon>
        <taxon>Ecdysozoa</taxon>
        <taxon>Arthropoda</taxon>
        <taxon>Crustacea</taxon>
        <taxon>Multicrustacea</taxon>
        <taxon>Malacostraca</taxon>
        <taxon>Eumalacostraca</taxon>
        <taxon>Eucarida</taxon>
        <taxon>Decapoda</taxon>
        <taxon>Pleocyemata</taxon>
        <taxon>Brachyura</taxon>
        <taxon>Eubrachyura</taxon>
        <taxon>Portunoidea</taxon>
        <taxon>Portunidae</taxon>
        <taxon>Portuninae</taxon>
        <taxon>Scylla</taxon>
    </lineage>
</organism>
<dbReference type="Proteomes" id="UP001487740">
    <property type="component" value="Unassembled WGS sequence"/>
</dbReference>
<proteinExistence type="predicted"/>
<sequence>MQPRGPPCKVFILTILSCFNKHFSADRPTGSCQSAAARGKNQVLRSTRCPFTSQQVWAARKSHYKLEIHSLGHSWSRTQDSRGSHFNESFRQKIRGDFHF</sequence>
<protein>
    <recommendedName>
        <fullName evidence="3">Secreted protein</fullName>
    </recommendedName>
</protein>
<name>A0AAW0S9N5_SCYPA</name>
<evidence type="ECO:0008006" key="3">
    <source>
        <dbReference type="Google" id="ProtNLM"/>
    </source>
</evidence>
<accession>A0AAW0S9N5</accession>